<protein>
    <recommendedName>
        <fullName evidence="3">acid phosphatase</fullName>
        <ecNumber evidence="3">3.1.3.2</ecNumber>
    </recommendedName>
</protein>
<dbReference type="InterPro" id="IPR033379">
    <property type="entry name" value="Acid_Pase_AS"/>
</dbReference>
<evidence type="ECO:0000256" key="8">
    <source>
        <dbReference type="SAM" id="SignalP"/>
    </source>
</evidence>
<dbReference type="SUPFAM" id="SSF53254">
    <property type="entry name" value="Phosphoglycerate mutase-like"/>
    <property type="match status" value="1"/>
</dbReference>
<keyword evidence="10" id="KW-1185">Reference proteome</keyword>
<proteinExistence type="inferred from homology"/>
<dbReference type="Pfam" id="PF00328">
    <property type="entry name" value="His_Phos_2"/>
    <property type="match status" value="1"/>
</dbReference>
<dbReference type="EMBL" id="JBICBT010001244">
    <property type="protein sequence ID" value="KAL3076727.1"/>
    <property type="molecule type" value="Genomic_DNA"/>
</dbReference>
<keyword evidence="6" id="KW-1015">Disulfide bond</keyword>
<dbReference type="PANTHER" id="PTHR11567">
    <property type="entry name" value="ACID PHOSPHATASE-RELATED"/>
    <property type="match status" value="1"/>
</dbReference>
<dbReference type="GO" id="GO:0003993">
    <property type="term" value="F:acid phosphatase activity"/>
    <property type="evidence" value="ECO:0007669"/>
    <property type="project" value="UniProtKB-EC"/>
</dbReference>
<dbReference type="PROSITE" id="PS00616">
    <property type="entry name" value="HIS_ACID_PHOSPHAT_1"/>
    <property type="match status" value="1"/>
</dbReference>
<dbReference type="PANTHER" id="PTHR11567:SF211">
    <property type="entry name" value="PROSTATIC ACID PHOSPHATASE"/>
    <property type="match status" value="1"/>
</dbReference>
<gene>
    <name evidence="9" type="ORF">niasHT_035968</name>
</gene>
<dbReference type="Gene3D" id="3.40.50.1240">
    <property type="entry name" value="Phosphoglycerate mutase-like"/>
    <property type="match status" value="1"/>
</dbReference>
<comment type="catalytic activity">
    <reaction evidence="1">
        <text>a phosphate monoester + H2O = an alcohol + phosphate</text>
        <dbReference type="Rhea" id="RHEA:15017"/>
        <dbReference type="ChEBI" id="CHEBI:15377"/>
        <dbReference type="ChEBI" id="CHEBI:30879"/>
        <dbReference type="ChEBI" id="CHEBI:43474"/>
        <dbReference type="ChEBI" id="CHEBI:67140"/>
        <dbReference type="EC" id="3.1.3.2"/>
    </reaction>
</comment>
<evidence type="ECO:0000256" key="1">
    <source>
        <dbReference type="ARBA" id="ARBA00000032"/>
    </source>
</evidence>
<organism evidence="9 10">
    <name type="scientific">Heterodera trifolii</name>
    <dbReference type="NCBI Taxonomy" id="157864"/>
    <lineage>
        <taxon>Eukaryota</taxon>
        <taxon>Metazoa</taxon>
        <taxon>Ecdysozoa</taxon>
        <taxon>Nematoda</taxon>
        <taxon>Chromadorea</taxon>
        <taxon>Rhabditida</taxon>
        <taxon>Tylenchina</taxon>
        <taxon>Tylenchomorpha</taxon>
        <taxon>Tylenchoidea</taxon>
        <taxon>Heteroderidae</taxon>
        <taxon>Heteroderinae</taxon>
        <taxon>Heterodera</taxon>
    </lineage>
</organism>
<accession>A0ABD2IFF6</accession>
<evidence type="ECO:0000256" key="3">
    <source>
        <dbReference type="ARBA" id="ARBA00012646"/>
    </source>
</evidence>
<dbReference type="CDD" id="cd07061">
    <property type="entry name" value="HP_HAP_like"/>
    <property type="match status" value="1"/>
</dbReference>
<keyword evidence="4 8" id="KW-0732">Signal</keyword>
<evidence type="ECO:0000313" key="10">
    <source>
        <dbReference type="Proteomes" id="UP001620626"/>
    </source>
</evidence>
<keyword evidence="7" id="KW-0325">Glycoprotein</keyword>
<evidence type="ECO:0000256" key="5">
    <source>
        <dbReference type="ARBA" id="ARBA00022801"/>
    </source>
</evidence>
<dbReference type="InterPro" id="IPR000560">
    <property type="entry name" value="His_Pase_clade-2"/>
</dbReference>
<evidence type="ECO:0000256" key="7">
    <source>
        <dbReference type="ARBA" id="ARBA00023180"/>
    </source>
</evidence>
<dbReference type="AlphaFoldDB" id="A0ABD2IFF6"/>
<feature type="chain" id="PRO_5044760374" description="acid phosphatase" evidence="8">
    <location>
        <begin position="30"/>
        <end position="634"/>
    </location>
</feature>
<keyword evidence="5" id="KW-0378">Hydrolase</keyword>
<comment type="similarity">
    <text evidence="2">Belongs to the histidine acid phosphatase family.</text>
</comment>
<feature type="signal peptide" evidence="8">
    <location>
        <begin position="1"/>
        <end position="29"/>
    </location>
</feature>
<evidence type="ECO:0000256" key="2">
    <source>
        <dbReference type="ARBA" id="ARBA00005375"/>
    </source>
</evidence>
<comment type="caution">
    <text evidence="9">The sequence shown here is derived from an EMBL/GenBank/DDBJ whole genome shotgun (WGS) entry which is preliminary data.</text>
</comment>
<dbReference type="Proteomes" id="UP001620626">
    <property type="component" value="Unassembled WGS sequence"/>
</dbReference>
<reference evidence="9 10" key="1">
    <citation type="submission" date="2024-10" db="EMBL/GenBank/DDBJ databases">
        <authorList>
            <person name="Kim D."/>
        </authorList>
    </citation>
    <scope>NUCLEOTIDE SEQUENCE [LARGE SCALE GENOMIC DNA]</scope>
    <source>
        <strain evidence="9">BH-2024</strain>
    </source>
</reference>
<dbReference type="InterPro" id="IPR050645">
    <property type="entry name" value="Histidine_acid_phosphatase"/>
</dbReference>
<name>A0ABD2IFF6_9BILA</name>
<evidence type="ECO:0000256" key="6">
    <source>
        <dbReference type="ARBA" id="ARBA00023157"/>
    </source>
</evidence>
<evidence type="ECO:0000313" key="9">
    <source>
        <dbReference type="EMBL" id="KAL3076727.1"/>
    </source>
</evidence>
<dbReference type="InterPro" id="IPR029033">
    <property type="entry name" value="His_PPase_superfam"/>
</dbReference>
<evidence type="ECO:0000256" key="4">
    <source>
        <dbReference type="ARBA" id="ARBA00022729"/>
    </source>
</evidence>
<sequence>MAPFLPNLLISSFIFISALLLCHTVTVAAAPACQTVTAAAVPATVTIQAYCTAGGGGAGTPLDAVDEKENHEQNVECVDHADAKDSKLEQLFLEMKKELEQLYLEIEKVEQKFDAYIYSKEKMEDVVPKMEDIVPKIEGLVPKLEGVVPKLEGLVPKLEGVVPKMEDVVPKMEDVVPKMEDVVPKMEEVVPKKCSTAAADEEDELNMKMEEKLNILNNDELLLVQALWRHGDRSPIGTFKNDPNQEDAWPQGWGQLSARGMAQHVKLGAKLKARYIDGLHFVNRRYLSKEIYVRSTDLNRTLTSAIANLIGFFDRGIAGTDYPSERQTQWWPHGFTPVAVHTREAFTDHIIPDVPDVPCPRQSKILQIMAQTFEYRQLTKQKKQFFAYLSNLTGEQIDLFNFYSISDTLFIEDIYRNVLPDPMPEWTQNKTLRAELKEIENLIDRWLNGKDISAFGGVQFDVELPRIRGGPILWILIDNMLNKLSCLAEPENTLMALLKSPFHTPLCDWIKHIKYFAYSAHDTTIAALFSALGFDKTNYDTDGYPHYSACVTVELWRNVSNGGEPYVKVLYWPPELAHFKDITHNITGCETNATLHQFVARSHMFKPMPSPDEYCKNTHFPSNTIVDPTFDQQL</sequence>
<dbReference type="EC" id="3.1.3.2" evidence="3"/>